<accession>A0AAN7XJ25</accession>
<protein>
    <recommendedName>
        <fullName evidence="1">Rab-GAP TBC domain-containing protein</fullName>
    </recommendedName>
</protein>
<proteinExistence type="predicted"/>
<sequence>MDNEAHAFICFCGIMKRLEGNFRPDGQLMSVKFQHLKLLLQYSDPEFYSYLVSREPMTCSSVTAVAPGAQARVCI</sequence>
<dbReference type="Pfam" id="PF00566">
    <property type="entry name" value="RabGAP-TBC"/>
    <property type="match status" value="1"/>
</dbReference>
<comment type="caution">
    <text evidence="2">The sequence shown here is derived from an EMBL/GenBank/DDBJ whole genome shotgun (WGS) entry which is preliminary data.</text>
</comment>
<keyword evidence="3" id="KW-1185">Reference proteome</keyword>
<dbReference type="EMBL" id="JAUZQC010000011">
    <property type="protein sequence ID" value="KAK5862985.1"/>
    <property type="molecule type" value="Genomic_DNA"/>
</dbReference>
<dbReference type="InterPro" id="IPR035969">
    <property type="entry name" value="Rab-GAP_TBC_sf"/>
</dbReference>
<dbReference type="AlphaFoldDB" id="A0AAN7XJ25"/>
<feature type="domain" description="Rab-GAP TBC" evidence="1">
    <location>
        <begin position="2"/>
        <end position="54"/>
    </location>
</feature>
<organism evidence="2 3">
    <name type="scientific">Eleginops maclovinus</name>
    <name type="common">Patagonian blennie</name>
    <name type="synonym">Eleginus maclovinus</name>
    <dbReference type="NCBI Taxonomy" id="56733"/>
    <lineage>
        <taxon>Eukaryota</taxon>
        <taxon>Metazoa</taxon>
        <taxon>Chordata</taxon>
        <taxon>Craniata</taxon>
        <taxon>Vertebrata</taxon>
        <taxon>Euteleostomi</taxon>
        <taxon>Actinopterygii</taxon>
        <taxon>Neopterygii</taxon>
        <taxon>Teleostei</taxon>
        <taxon>Neoteleostei</taxon>
        <taxon>Acanthomorphata</taxon>
        <taxon>Eupercaria</taxon>
        <taxon>Perciformes</taxon>
        <taxon>Notothenioidei</taxon>
        <taxon>Eleginopidae</taxon>
        <taxon>Eleginops</taxon>
    </lineage>
</organism>
<evidence type="ECO:0000259" key="1">
    <source>
        <dbReference type="Pfam" id="PF00566"/>
    </source>
</evidence>
<dbReference type="InterPro" id="IPR000195">
    <property type="entry name" value="Rab-GAP-TBC_dom"/>
</dbReference>
<evidence type="ECO:0000313" key="2">
    <source>
        <dbReference type="EMBL" id="KAK5862985.1"/>
    </source>
</evidence>
<dbReference type="Proteomes" id="UP001346869">
    <property type="component" value="Unassembled WGS sequence"/>
</dbReference>
<name>A0AAN7XJ25_ELEMC</name>
<dbReference type="SUPFAM" id="SSF47923">
    <property type="entry name" value="Ypt/Rab-GAP domain of gyp1p"/>
    <property type="match status" value="1"/>
</dbReference>
<reference evidence="2 3" key="1">
    <citation type="journal article" date="2023" name="Genes (Basel)">
        <title>Chromosome-Level Genome Assembly and Circadian Gene Repertoire of the Patagonia Blennie Eleginops maclovinus-The Closest Ancestral Proxy of Antarctic Cryonotothenioids.</title>
        <authorList>
            <person name="Cheng C.C."/>
            <person name="Rivera-Colon A.G."/>
            <person name="Minhas B.F."/>
            <person name="Wilson L."/>
            <person name="Rayamajhi N."/>
            <person name="Vargas-Chacoff L."/>
            <person name="Catchen J.M."/>
        </authorList>
    </citation>
    <scope>NUCLEOTIDE SEQUENCE [LARGE SCALE GENOMIC DNA]</scope>
    <source>
        <strain evidence="2">JMC-PN-2008</strain>
    </source>
</reference>
<evidence type="ECO:0000313" key="3">
    <source>
        <dbReference type="Proteomes" id="UP001346869"/>
    </source>
</evidence>
<reference evidence="2 3" key="2">
    <citation type="journal article" date="2023" name="Mol. Biol. Evol.">
        <title>Genomics of Secondarily Temperate Adaptation in the Only Non-Antarctic Icefish.</title>
        <authorList>
            <person name="Rivera-Colon A.G."/>
            <person name="Rayamajhi N."/>
            <person name="Minhas B.F."/>
            <person name="Madrigal G."/>
            <person name="Bilyk K.T."/>
            <person name="Yoon V."/>
            <person name="Hune M."/>
            <person name="Gregory S."/>
            <person name="Cheng C.H.C."/>
            <person name="Catchen J.M."/>
        </authorList>
    </citation>
    <scope>NUCLEOTIDE SEQUENCE [LARGE SCALE GENOMIC DNA]</scope>
    <source>
        <strain evidence="2">JMC-PN-2008</strain>
    </source>
</reference>
<gene>
    <name evidence="2" type="ORF">PBY51_000049</name>
</gene>